<feature type="non-terminal residue" evidence="2">
    <location>
        <position position="488"/>
    </location>
</feature>
<dbReference type="Proteomes" id="UP000249354">
    <property type="component" value="Unassembled WGS sequence"/>
</dbReference>
<evidence type="ECO:0000256" key="1">
    <source>
        <dbReference type="SAM" id="MobiDB-lite"/>
    </source>
</evidence>
<reference evidence="2 3" key="2">
    <citation type="submission" date="2018-06" db="EMBL/GenBank/DDBJ databases">
        <title>Metagenomic assembly of (sub)arctic Cyanobacteria and their associated microbiome from non-axenic cultures.</title>
        <authorList>
            <person name="Baurain D."/>
        </authorList>
    </citation>
    <scope>NUCLEOTIDE SEQUENCE [LARGE SCALE GENOMIC DNA]</scope>
    <source>
        <strain evidence="2">ULC129bin1</strain>
    </source>
</reference>
<evidence type="ECO:0000313" key="3">
    <source>
        <dbReference type="Proteomes" id="UP000249354"/>
    </source>
</evidence>
<name>A0A2W4TW28_9CYAN</name>
<reference evidence="3" key="1">
    <citation type="submission" date="2018-04" db="EMBL/GenBank/DDBJ databases">
        <authorList>
            <person name="Cornet L."/>
        </authorList>
    </citation>
    <scope>NUCLEOTIDE SEQUENCE [LARGE SCALE GENOMIC DNA]</scope>
</reference>
<evidence type="ECO:0000313" key="2">
    <source>
        <dbReference type="EMBL" id="PZO11854.1"/>
    </source>
</evidence>
<organism evidence="2 3">
    <name type="scientific">Leptolyngbya foveolarum</name>
    <dbReference type="NCBI Taxonomy" id="47253"/>
    <lineage>
        <taxon>Bacteria</taxon>
        <taxon>Bacillati</taxon>
        <taxon>Cyanobacteriota</taxon>
        <taxon>Cyanophyceae</taxon>
        <taxon>Leptolyngbyales</taxon>
        <taxon>Leptolyngbyaceae</taxon>
        <taxon>Leptolyngbya group</taxon>
        <taxon>Leptolyngbya</taxon>
    </lineage>
</organism>
<accession>A0A2W4TW28</accession>
<gene>
    <name evidence="2" type="ORF">DCF25_18595</name>
</gene>
<comment type="caution">
    <text evidence="2">The sequence shown here is derived from an EMBL/GenBank/DDBJ whole genome shotgun (WGS) entry which is preliminary data.</text>
</comment>
<proteinExistence type="predicted"/>
<feature type="region of interest" description="Disordered" evidence="1">
    <location>
        <begin position="443"/>
        <end position="462"/>
    </location>
</feature>
<dbReference type="EMBL" id="QBMC01000167">
    <property type="protein sequence ID" value="PZO11854.1"/>
    <property type="molecule type" value="Genomic_DNA"/>
</dbReference>
<protein>
    <submittedName>
        <fullName evidence="2">Uncharacterized protein</fullName>
    </submittedName>
</protein>
<dbReference type="AlphaFoldDB" id="A0A2W4TW28"/>
<sequence>MPLSSKAGQQATGSLAQHQLSDPLPSDLLGQRLCEIFGRYLWCSIYADVPEGGSQKAKWYTQKRYPLKNRVLWRDWQDAARLVGVRPGHQTLYALLDIDINSPYHPNQDKGAIARIEAALETIGITRTIRIRSSWSEGIHLYLPLPELVNTFNLAVALKNCLVPQGFTLKQGHLECFPNVKAYGNFIKTEYLAHRLPLQPASGSCLLNEAFSPTSHKLSAFLDQWEMAATGQDILVLQQALPLARKNRFKQVRNRLNKVESWKQDLETVLAEGWTGFSQTNQLLKEFGCYGHVFLGHSGEALVDFICQRATASPGYEKWCRHQREIRMRSRVWAIAIEKYYWPLGSYGKAPKEPATATDTFNHQRAQAAQESIQAAVQQLKALDQLPEKATARAQAVRKMQAFLGASSSSLETLYKAINKALWHPDTDIGTLETTVINEVSRDLEAKEGNEQPDIDPPEPLYNRELRTKEKIMKGLGCGNDEFLSPQT</sequence>